<reference evidence="5" key="2">
    <citation type="submission" date="2021-08" db="EMBL/GenBank/DDBJ databases">
        <authorList>
            <person name="Tani A."/>
            <person name="Ola A."/>
            <person name="Ogura Y."/>
            <person name="Katsura K."/>
            <person name="Hayashi T."/>
        </authorList>
    </citation>
    <scope>NUCLEOTIDE SEQUENCE</scope>
    <source>
        <strain evidence="5">KCTC 52305</strain>
    </source>
</reference>
<accession>A0ABQ4R1D3</accession>
<dbReference type="InterPro" id="IPR011711">
    <property type="entry name" value="GntR_C"/>
</dbReference>
<protein>
    <submittedName>
        <fullName evidence="5">HTH-type transcriptional repressor RspR</fullName>
    </submittedName>
</protein>
<gene>
    <name evidence="5" type="primary">rspR_6</name>
    <name evidence="5" type="ORF">OPKNFCMD_4247</name>
</gene>
<dbReference type="PROSITE" id="PS50949">
    <property type="entry name" value="HTH_GNTR"/>
    <property type="match status" value="1"/>
</dbReference>
<dbReference type="EMBL" id="BPQH01000013">
    <property type="protein sequence ID" value="GJD51492.1"/>
    <property type="molecule type" value="Genomic_DNA"/>
</dbReference>
<sequence>MLEVAKAPVGSAAERVEAALRRSIIALEVAPGARLSEQEIAARHGVSRQPVREAFIGLSRTRLVEVLPQRGTVVVKISVARLMQARFVREAIETAVARRACEGFDAAIRRRIDAVLEVQARTAAGGDHAGFQRADALFHAALAEGAGCPLAWEAVQDVKAHLDRACQLTLPDAAAMRPLVDQHRAILAAIDARDADAAAAAMRHHLTEILRALPRIEAEHPDLFG</sequence>
<dbReference type="Gene3D" id="1.20.120.530">
    <property type="entry name" value="GntR ligand-binding domain-like"/>
    <property type="match status" value="1"/>
</dbReference>
<dbReference type="InterPro" id="IPR036388">
    <property type="entry name" value="WH-like_DNA-bd_sf"/>
</dbReference>
<proteinExistence type="predicted"/>
<keyword evidence="1" id="KW-0805">Transcription regulation</keyword>
<evidence type="ECO:0000313" key="5">
    <source>
        <dbReference type="EMBL" id="GJD51492.1"/>
    </source>
</evidence>
<dbReference type="SUPFAM" id="SSF46785">
    <property type="entry name" value="Winged helix' DNA-binding domain"/>
    <property type="match status" value="1"/>
</dbReference>
<dbReference type="InterPro" id="IPR000524">
    <property type="entry name" value="Tscrpt_reg_HTH_GntR"/>
</dbReference>
<dbReference type="InterPro" id="IPR008920">
    <property type="entry name" value="TF_FadR/GntR_C"/>
</dbReference>
<dbReference type="SMART" id="SM00345">
    <property type="entry name" value="HTH_GNTR"/>
    <property type="match status" value="1"/>
</dbReference>
<keyword evidence="2" id="KW-0238">DNA-binding</keyword>
<name>A0ABQ4R1D3_9HYPH</name>
<reference evidence="5" key="1">
    <citation type="journal article" date="2021" name="Front. Microbiol.">
        <title>Comprehensive Comparative Genomics and Phenotyping of Methylobacterium Species.</title>
        <authorList>
            <person name="Alessa O."/>
            <person name="Ogura Y."/>
            <person name="Fujitani Y."/>
            <person name="Takami H."/>
            <person name="Hayashi T."/>
            <person name="Sahin N."/>
            <person name="Tani A."/>
        </authorList>
    </citation>
    <scope>NUCLEOTIDE SEQUENCE</scope>
    <source>
        <strain evidence="5">KCTC 52305</strain>
    </source>
</reference>
<dbReference type="InterPro" id="IPR036390">
    <property type="entry name" value="WH_DNA-bd_sf"/>
</dbReference>
<organism evidence="5 6">
    <name type="scientific">Methylobacterium crusticola</name>
    <dbReference type="NCBI Taxonomy" id="1697972"/>
    <lineage>
        <taxon>Bacteria</taxon>
        <taxon>Pseudomonadati</taxon>
        <taxon>Pseudomonadota</taxon>
        <taxon>Alphaproteobacteria</taxon>
        <taxon>Hyphomicrobiales</taxon>
        <taxon>Methylobacteriaceae</taxon>
        <taxon>Methylobacterium</taxon>
    </lineage>
</organism>
<evidence type="ECO:0000256" key="1">
    <source>
        <dbReference type="ARBA" id="ARBA00023015"/>
    </source>
</evidence>
<evidence type="ECO:0000256" key="3">
    <source>
        <dbReference type="ARBA" id="ARBA00023163"/>
    </source>
</evidence>
<evidence type="ECO:0000256" key="2">
    <source>
        <dbReference type="ARBA" id="ARBA00023125"/>
    </source>
</evidence>
<dbReference type="Gene3D" id="1.10.10.10">
    <property type="entry name" value="Winged helix-like DNA-binding domain superfamily/Winged helix DNA-binding domain"/>
    <property type="match status" value="1"/>
</dbReference>
<feature type="domain" description="HTH gntR-type" evidence="4">
    <location>
        <begin position="10"/>
        <end position="77"/>
    </location>
</feature>
<dbReference type="SMART" id="SM00895">
    <property type="entry name" value="FCD"/>
    <property type="match status" value="1"/>
</dbReference>
<dbReference type="Pfam" id="PF00392">
    <property type="entry name" value="GntR"/>
    <property type="match status" value="1"/>
</dbReference>
<dbReference type="SUPFAM" id="SSF48008">
    <property type="entry name" value="GntR ligand-binding domain-like"/>
    <property type="match status" value="1"/>
</dbReference>
<comment type="caution">
    <text evidence="5">The sequence shown here is derived from an EMBL/GenBank/DDBJ whole genome shotgun (WGS) entry which is preliminary data.</text>
</comment>
<keyword evidence="3" id="KW-0804">Transcription</keyword>
<evidence type="ECO:0000259" key="4">
    <source>
        <dbReference type="PROSITE" id="PS50949"/>
    </source>
</evidence>
<keyword evidence="6" id="KW-1185">Reference proteome</keyword>
<evidence type="ECO:0000313" key="6">
    <source>
        <dbReference type="Proteomes" id="UP001055167"/>
    </source>
</evidence>
<dbReference type="PANTHER" id="PTHR43537">
    <property type="entry name" value="TRANSCRIPTIONAL REGULATOR, GNTR FAMILY"/>
    <property type="match status" value="1"/>
</dbReference>
<dbReference type="Proteomes" id="UP001055167">
    <property type="component" value="Unassembled WGS sequence"/>
</dbReference>
<dbReference type="PANTHER" id="PTHR43537:SF45">
    <property type="entry name" value="GNTR FAMILY REGULATORY PROTEIN"/>
    <property type="match status" value="1"/>
</dbReference>
<dbReference type="Pfam" id="PF07729">
    <property type="entry name" value="FCD"/>
    <property type="match status" value="1"/>
</dbReference>
<dbReference type="CDD" id="cd07377">
    <property type="entry name" value="WHTH_GntR"/>
    <property type="match status" value="1"/>
</dbReference>